<dbReference type="Pfam" id="PF13306">
    <property type="entry name" value="LRR_5"/>
    <property type="match status" value="1"/>
</dbReference>
<feature type="compositionally biased region" description="Acidic residues" evidence="1">
    <location>
        <begin position="138"/>
        <end position="152"/>
    </location>
</feature>
<feature type="compositionally biased region" description="Polar residues" evidence="1">
    <location>
        <begin position="161"/>
        <end position="177"/>
    </location>
</feature>
<dbReference type="InterPro" id="IPR026906">
    <property type="entry name" value="LRR_5"/>
</dbReference>
<proteinExistence type="predicted"/>
<dbReference type="InterPro" id="IPR053139">
    <property type="entry name" value="Surface_bspA-like"/>
</dbReference>
<feature type="region of interest" description="Disordered" evidence="1">
    <location>
        <begin position="1"/>
        <end position="23"/>
    </location>
</feature>
<dbReference type="PANTHER" id="PTHR45661:SF3">
    <property type="entry name" value="IG-LIKE DOMAIN-CONTAINING PROTEIN"/>
    <property type="match status" value="1"/>
</dbReference>
<dbReference type="PANTHER" id="PTHR45661">
    <property type="entry name" value="SURFACE ANTIGEN"/>
    <property type="match status" value="1"/>
</dbReference>
<comment type="caution">
    <text evidence="2">The sequence shown here is derived from an EMBL/GenBank/DDBJ whole genome shotgun (WGS) entry which is preliminary data.</text>
</comment>
<dbReference type="SUPFAM" id="SSF52058">
    <property type="entry name" value="L domain-like"/>
    <property type="match status" value="1"/>
</dbReference>
<dbReference type="Proteomes" id="UP001165082">
    <property type="component" value="Unassembled WGS sequence"/>
</dbReference>
<evidence type="ECO:0000313" key="2">
    <source>
        <dbReference type="EMBL" id="GMH74106.1"/>
    </source>
</evidence>
<dbReference type="AlphaFoldDB" id="A0A9W7AJM0"/>
<organism evidence="2 3">
    <name type="scientific">Triparma retinervis</name>
    <dbReference type="NCBI Taxonomy" id="2557542"/>
    <lineage>
        <taxon>Eukaryota</taxon>
        <taxon>Sar</taxon>
        <taxon>Stramenopiles</taxon>
        <taxon>Ochrophyta</taxon>
        <taxon>Bolidophyceae</taxon>
        <taxon>Parmales</taxon>
        <taxon>Triparmaceae</taxon>
        <taxon>Triparma</taxon>
    </lineage>
</organism>
<protein>
    <recommendedName>
        <fullName evidence="4">OTU domain-containing protein</fullName>
    </recommendedName>
</protein>
<accession>A0A9W7AJM0</accession>
<reference evidence="2" key="1">
    <citation type="submission" date="2022-07" db="EMBL/GenBank/DDBJ databases">
        <title>Genome analysis of Parmales, a sister group of diatoms, reveals the evolutionary specialization of diatoms from phago-mixotrophs to photoautotrophs.</title>
        <authorList>
            <person name="Ban H."/>
            <person name="Sato S."/>
            <person name="Yoshikawa S."/>
            <person name="Kazumasa Y."/>
            <person name="Nakamura Y."/>
            <person name="Ichinomiya M."/>
            <person name="Saitoh K."/>
            <person name="Sato N."/>
            <person name="Blanc-Mathieu R."/>
            <person name="Endo H."/>
            <person name="Kuwata A."/>
            <person name="Ogata H."/>
        </authorList>
    </citation>
    <scope>NUCLEOTIDE SEQUENCE</scope>
</reference>
<gene>
    <name evidence="2" type="ORF">TrRE_jg10516</name>
</gene>
<keyword evidence="3" id="KW-1185">Reference proteome</keyword>
<evidence type="ECO:0000313" key="3">
    <source>
        <dbReference type="Proteomes" id="UP001165082"/>
    </source>
</evidence>
<feature type="region of interest" description="Disordered" evidence="1">
    <location>
        <begin position="138"/>
        <end position="186"/>
    </location>
</feature>
<sequence length="594" mass="65750">MAKKRKSTEHEEVDEEDTENTPSSYYCSHCDTHHTLTSASPTQPFTKTHGFTCYKVNPDGDCFYNCLIKCLKSDATYMGEMGDEFSSMEELTVKFMRGFVASKLTELQFESYKLQAEANMGESWLDFFRVGDLNQSEVDDNDSDDNASDSDFEIPSGKPSDYNTFSANSDSSETNRGSRYKARESRSSTQGYIKRLSSFRIKTLDDLRVFARGEGKTYGPNESLWADNYAYEVIAKYFRLDLLFIDHARKIGETPYRVLARGKDGERESIRYVVLSLEGGHFSAFMYSNSDNGVKGKPRGTFTLKDEKEPDVIKKLWGVGEVGVPGNQVEGIWYVYSGIESFVNDHELTEVTFAKGVTTIGKEAFIGCSSLMAITIPDGVTIIGEGTFSECSSLTAITIPDGVTMIREGAFIGCPSLTAITIPDSVTTIADNAFRGCSSLTAITIPDGVTEIGNFTFFRCSSLTAVTIPDGVTSIGPSAFRGCSALAKLSLSPAVSINDHCFLNCTALIAAAADRDMPTVSDLLHYRWHRNVAVKERVNALLCLKGTWDHVENQPSGQDSLKRKRTDGVEGRLKRTEARDKIPKVLWRVILEFL</sequence>
<dbReference type="InterPro" id="IPR032675">
    <property type="entry name" value="LRR_dom_sf"/>
</dbReference>
<name>A0A9W7AJM0_9STRA</name>
<evidence type="ECO:0000256" key="1">
    <source>
        <dbReference type="SAM" id="MobiDB-lite"/>
    </source>
</evidence>
<dbReference type="EMBL" id="BRXZ01002974">
    <property type="protein sequence ID" value="GMH74106.1"/>
    <property type="molecule type" value="Genomic_DNA"/>
</dbReference>
<dbReference type="Gene3D" id="3.80.10.10">
    <property type="entry name" value="Ribonuclease Inhibitor"/>
    <property type="match status" value="2"/>
</dbReference>
<evidence type="ECO:0008006" key="4">
    <source>
        <dbReference type="Google" id="ProtNLM"/>
    </source>
</evidence>
<dbReference type="OrthoDB" id="10264456at2759"/>